<accession>A0ACC2XRJ8</accession>
<comment type="caution">
    <text evidence="1">The sequence shown here is derived from an EMBL/GenBank/DDBJ whole genome shotgun (WGS) entry which is preliminary data.</text>
</comment>
<sequence>MKAKLHTRSANATPLAFLPVAFRGLVVFPNAFLLLVVDDDSNSAIPLTESENMLVFLALFGAGGLPIPGSYGTAVEPRPARGGLPTGRAVGKSLLAMEGSSSGWDVDAGGLYSRANPVENKVLGRTLSDWENVRSGKDMSSIEGDSLVVVMAHEIAL</sequence>
<evidence type="ECO:0000313" key="1">
    <source>
        <dbReference type="EMBL" id="KAJ9126243.1"/>
    </source>
</evidence>
<gene>
    <name evidence="1" type="ORF">QFC24_001968</name>
</gene>
<evidence type="ECO:0000313" key="2">
    <source>
        <dbReference type="Proteomes" id="UP001234202"/>
    </source>
</evidence>
<name>A0ACC2XRJ8_9TREE</name>
<keyword evidence="2" id="KW-1185">Reference proteome</keyword>
<organism evidence="1 2">
    <name type="scientific">Naganishia onofrii</name>
    <dbReference type="NCBI Taxonomy" id="1851511"/>
    <lineage>
        <taxon>Eukaryota</taxon>
        <taxon>Fungi</taxon>
        <taxon>Dikarya</taxon>
        <taxon>Basidiomycota</taxon>
        <taxon>Agaricomycotina</taxon>
        <taxon>Tremellomycetes</taxon>
        <taxon>Filobasidiales</taxon>
        <taxon>Filobasidiaceae</taxon>
        <taxon>Naganishia</taxon>
    </lineage>
</organism>
<reference evidence="1" key="1">
    <citation type="submission" date="2023-04" db="EMBL/GenBank/DDBJ databases">
        <title>Draft Genome sequencing of Naganishia species isolated from polar environments using Oxford Nanopore Technology.</title>
        <authorList>
            <person name="Leo P."/>
            <person name="Venkateswaran K."/>
        </authorList>
    </citation>
    <scope>NUCLEOTIDE SEQUENCE</scope>
    <source>
        <strain evidence="1">DBVPG 5303</strain>
    </source>
</reference>
<dbReference type="Proteomes" id="UP001234202">
    <property type="component" value="Unassembled WGS sequence"/>
</dbReference>
<dbReference type="EMBL" id="JASBWV010000005">
    <property type="protein sequence ID" value="KAJ9126243.1"/>
    <property type="molecule type" value="Genomic_DNA"/>
</dbReference>
<protein>
    <submittedName>
        <fullName evidence="1">Uncharacterized protein</fullName>
    </submittedName>
</protein>
<proteinExistence type="predicted"/>